<evidence type="ECO:0000256" key="1">
    <source>
        <dbReference type="SAM" id="SignalP"/>
    </source>
</evidence>
<dbReference type="AlphaFoldDB" id="A0A1R3KLZ0"/>
<sequence>MKTMGILSNMKRDIAAMVLVIMVLLSSSAAASNSINGTMQQQAFLIDDVVIDDVVMISFADPSMRRLLQSSGHPAIDLSKFGHKMSSLGKSSWERQQQNWLSSATTAGGSFDILRWLTAAVAAVGK</sequence>
<feature type="chain" id="PRO_5012887459" evidence="1">
    <location>
        <begin position="32"/>
        <end position="126"/>
    </location>
</feature>
<dbReference type="EMBL" id="AWUE01012901">
    <property type="protein sequence ID" value="OMP08100.1"/>
    <property type="molecule type" value="Genomic_DNA"/>
</dbReference>
<dbReference type="Proteomes" id="UP000187203">
    <property type="component" value="Unassembled WGS sequence"/>
</dbReference>
<protein>
    <submittedName>
        <fullName evidence="2">Uncharacterized protein</fullName>
    </submittedName>
</protein>
<keyword evidence="3" id="KW-1185">Reference proteome</keyword>
<name>A0A1R3KLZ0_9ROSI</name>
<keyword evidence="1" id="KW-0732">Signal</keyword>
<gene>
    <name evidence="2" type="ORF">COLO4_06778</name>
</gene>
<evidence type="ECO:0000313" key="3">
    <source>
        <dbReference type="Proteomes" id="UP000187203"/>
    </source>
</evidence>
<reference evidence="3" key="1">
    <citation type="submission" date="2013-09" db="EMBL/GenBank/DDBJ databases">
        <title>Corchorus olitorius genome sequencing.</title>
        <authorList>
            <person name="Alam M."/>
            <person name="Haque M.S."/>
            <person name="Islam M.S."/>
            <person name="Emdad E.M."/>
            <person name="Islam M.M."/>
            <person name="Ahmed B."/>
            <person name="Halim A."/>
            <person name="Hossen Q.M.M."/>
            <person name="Hossain M.Z."/>
            <person name="Ahmed R."/>
            <person name="Khan M.M."/>
            <person name="Islam R."/>
            <person name="Rashid M.M."/>
            <person name="Khan S.A."/>
            <person name="Rahman M.S."/>
            <person name="Alam M."/>
            <person name="Yahiya A.S."/>
            <person name="Khan M.S."/>
            <person name="Azam M.S."/>
            <person name="Haque T."/>
            <person name="Lashkar M.Z.H."/>
            <person name="Akhand A.I."/>
            <person name="Morshed G."/>
            <person name="Roy S."/>
            <person name="Uddin K.S."/>
            <person name="Rabeya T."/>
            <person name="Hossain A.S."/>
            <person name="Chowdhury A."/>
            <person name="Snigdha A.R."/>
            <person name="Mortoza M.S."/>
            <person name="Matin S.A."/>
            <person name="Hoque S.M.E."/>
            <person name="Islam M.K."/>
            <person name="Roy D.K."/>
            <person name="Haider R."/>
            <person name="Moosa M.M."/>
            <person name="Elias S.M."/>
            <person name="Hasan A.M."/>
            <person name="Jahan S."/>
            <person name="Shafiuddin M."/>
            <person name="Mahmood N."/>
            <person name="Shommy N.S."/>
        </authorList>
    </citation>
    <scope>NUCLEOTIDE SEQUENCE [LARGE SCALE GENOMIC DNA]</scope>
    <source>
        <strain evidence="3">cv. O-4</strain>
    </source>
</reference>
<comment type="caution">
    <text evidence="2">The sequence shown here is derived from an EMBL/GenBank/DDBJ whole genome shotgun (WGS) entry which is preliminary data.</text>
</comment>
<evidence type="ECO:0000313" key="2">
    <source>
        <dbReference type="EMBL" id="OMP08100.1"/>
    </source>
</evidence>
<proteinExistence type="predicted"/>
<organism evidence="2 3">
    <name type="scientific">Corchorus olitorius</name>
    <dbReference type="NCBI Taxonomy" id="93759"/>
    <lineage>
        <taxon>Eukaryota</taxon>
        <taxon>Viridiplantae</taxon>
        <taxon>Streptophyta</taxon>
        <taxon>Embryophyta</taxon>
        <taxon>Tracheophyta</taxon>
        <taxon>Spermatophyta</taxon>
        <taxon>Magnoliopsida</taxon>
        <taxon>eudicotyledons</taxon>
        <taxon>Gunneridae</taxon>
        <taxon>Pentapetalae</taxon>
        <taxon>rosids</taxon>
        <taxon>malvids</taxon>
        <taxon>Malvales</taxon>
        <taxon>Malvaceae</taxon>
        <taxon>Grewioideae</taxon>
        <taxon>Apeibeae</taxon>
        <taxon>Corchorus</taxon>
    </lineage>
</organism>
<feature type="signal peptide" evidence="1">
    <location>
        <begin position="1"/>
        <end position="31"/>
    </location>
</feature>
<accession>A0A1R3KLZ0</accession>